<protein>
    <submittedName>
        <fullName evidence="1">Uncharacterized protein</fullName>
    </submittedName>
</protein>
<evidence type="ECO:0000313" key="1">
    <source>
        <dbReference type="EMBL" id="KIY44442.1"/>
    </source>
</evidence>
<gene>
    <name evidence="1" type="ORF">FISHEDRAFT_67543</name>
</gene>
<proteinExistence type="predicted"/>
<name>A0A0D7A086_9AGAR</name>
<dbReference type="EMBL" id="KN882092">
    <property type="protein sequence ID" value="KIY44442.1"/>
    <property type="molecule type" value="Genomic_DNA"/>
</dbReference>
<dbReference type="Proteomes" id="UP000054144">
    <property type="component" value="Unassembled WGS sequence"/>
</dbReference>
<dbReference type="AlphaFoldDB" id="A0A0D7A086"/>
<keyword evidence="2" id="KW-1185">Reference proteome</keyword>
<organism evidence="1 2">
    <name type="scientific">Fistulina hepatica ATCC 64428</name>
    <dbReference type="NCBI Taxonomy" id="1128425"/>
    <lineage>
        <taxon>Eukaryota</taxon>
        <taxon>Fungi</taxon>
        <taxon>Dikarya</taxon>
        <taxon>Basidiomycota</taxon>
        <taxon>Agaricomycotina</taxon>
        <taxon>Agaricomycetes</taxon>
        <taxon>Agaricomycetidae</taxon>
        <taxon>Agaricales</taxon>
        <taxon>Fistulinaceae</taxon>
        <taxon>Fistulina</taxon>
    </lineage>
</organism>
<sequence>MIAVSLQALSSCSLAVLRATVLNVWYIPRVNGLFVASEETVEFTPPHPPKEKALEAFSVILPTIKHEIIKSRHQWDHHEPRMWSRARGISDAHLTAFDLEDLVLVRAGLTSYGTILLGKIRIPAIENGYIHVRVHDPPNRGEEDVIFHSLWTDEGNLNSDGQPTTWNAIQTEDTPLEFFNE</sequence>
<reference evidence="1 2" key="1">
    <citation type="journal article" date="2015" name="Fungal Genet. Biol.">
        <title>Evolution of novel wood decay mechanisms in Agaricales revealed by the genome sequences of Fistulina hepatica and Cylindrobasidium torrendii.</title>
        <authorList>
            <person name="Floudas D."/>
            <person name="Held B.W."/>
            <person name="Riley R."/>
            <person name="Nagy L.G."/>
            <person name="Koehler G."/>
            <person name="Ransdell A.S."/>
            <person name="Younus H."/>
            <person name="Chow J."/>
            <person name="Chiniquy J."/>
            <person name="Lipzen A."/>
            <person name="Tritt A."/>
            <person name="Sun H."/>
            <person name="Haridas S."/>
            <person name="LaButti K."/>
            <person name="Ohm R.A."/>
            <person name="Kues U."/>
            <person name="Blanchette R.A."/>
            <person name="Grigoriev I.V."/>
            <person name="Minto R.E."/>
            <person name="Hibbett D.S."/>
        </authorList>
    </citation>
    <scope>NUCLEOTIDE SEQUENCE [LARGE SCALE GENOMIC DNA]</scope>
    <source>
        <strain evidence="1 2">ATCC 64428</strain>
    </source>
</reference>
<evidence type="ECO:0000313" key="2">
    <source>
        <dbReference type="Proteomes" id="UP000054144"/>
    </source>
</evidence>
<accession>A0A0D7A086</accession>
<dbReference type="OrthoDB" id="3344950at2759"/>